<dbReference type="InterPro" id="IPR050090">
    <property type="entry name" value="Tyrosine_recombinase_XerCD"/>
</dbReference>
<dbReference type="EMBL" id="JBHULH010000001">
    <property type="protein sequence ID" value="MFD2565884.1"/>
    <property type="molecule type" value="Genomic_DNA"/>
</dbReference>
<organism evidence="8 9">
    <name type="scientific">Pseudotenacibaculum haliotis</name>
    <dbReference type="NCBI Taxonomy" id="1862138"/>
    <lineage>
        <taxon>Bacteria</taxon>
        <taxon>Pseudomonadati</taxon>
        <taxon>Bacteroidota</taxon>
        <taxon>Flavobacteriia</taxon>
        <taxon>Flavobacteriales</taxon>
        <taxon>Flavobacteriaceae</taxon>
        <taxon>Pseudotenacibaculum</taxon>
    </lineage>
</organism>
<proteinExistence type="inferred from homology"/>
<dbReference type="InterPro" id="IPR011010">
    <property type="entry name" value="DNA_brk_join_enz"/>
</dbReference>
<feature type="domain" description="Tyr recombinase" evidence="6">
    <location>
        <begin position="122"/>
        <end position="315"/>
    </location>
</feature>
<evidence type="ECO:0000256" key="4">
    <source>
        <dbReference type="ARBA" id="ARBA00023172"/>
    </source>
</evidence>
<evidence type="ECO:0000259" key="7">
    <source>
        <dbReference type="PROSITE" id="PS51900"/>
    </source>
</evidence>
<dbReference type="InterPro" id="IPR044068">
    <property type="entry name" value="CB"/>
</dbReference>
<keyword evidence="4" id="KW-0233">DNA recombination</keyword>
<dbReference type="InterPro" id="IPR002104">
    <property type="entry name" value="Integrase_catalytic"/>
</dbReference>
<name>A0ABW5LMW4_9FLAO</name>
<keyword evidence="9" id="KW-1185">Reference proteome</keyword>
<protein>
    <submittedName>
        <fullName evidence="8">Tyrosine-type recombinase/integrase</fullName>
    </submittedName>
</protein>
<dbReference type="InterPro" id="IPR013762">
    <property type="entry name" value="Integrase-like_cat_sf"/>
</dbReference>
<dbReference type="PROSITE" id="PS51900">
    <property type="entry name" value="CB"/>
    <property type="match status" value="1"/>
</dbReference>
<dbReference type="SUPFAM" id="SSF56349">
    <property type="entry name" value="DNA breaking-rejoining enzymes"/>
    <property type="match status" value="1"/>
</dbReference>
<gene>
    <name evidence="8" type="ORF">ACFSRZ_00795</name>
</gene>
<dbReference type="PROSITE" id="PS51898">
    <property type="entry name" value="TYR_RECOMBINASE"/>
    <property type="match status" value="1"/>
</dbReference>
<dbReference type="RefSeq" id="WP_379664609.1">
    <property type="nucleotide sequence ID" value="NZ_JBHULH010000001.1"/>
</dbReference>
<dbReference type="Proteomes" id="UP001597508">
    <property type="component" value="Unassembled WGS sequence"/>
</dbReference>
<dbReference type="PANTHER" id="PTHR30349">
    <property type="entry name" value="PHAGE INTEGRASE-RELATED"/>
    <property type="match status" value="1"/>
</dbReference>
<evidence type="ECO:0000256" key="3">
    <source>
        <dbReference type="ARBA" id="ARBA00023125"/>
    </source>
</evidence>
<feature type="domain" description="Core-binding (CB)" evidence="7">
    <location>
        <begin position="9"/>
        <end position="101"/>
    </location>
</feature>
<evidence type="ECO:0000256" key="5">
    <source>
        <dbReference type="PROSITE-ProRule" id="PRU01248"/>
    </source>
</evidence>
<dbReference type="Gene3D" id="1.10.443.10">
    <property type="entry name" value="Intergrase catalytic core"/>
    <property type="match status" value="1"/>
</dbReference>
<sequence length="320" mass="37451">MKKLPIHSETFQTLLESYKSWLEVLGYAESTVYNLPNHLREFFYYLEKKGQRDISLITNHTIKDYYKHLSGRTNARRGGGLSKAFLNKHQQALKLFQTYLKEHNVKRRFGVHLKGEKIEQQRIKNVLTQSEIKELFNACDYSHMQEHFRQRDRTILALLYSCGLRRNEAVHVNCSDILFEKGRVYVRKGKNYKERFVPINTHNLQIIEEYMYDGRLDFLRNKETDSLLVSHQGKRMGDKTIALRLEAIIESADNETIKEKGITLHTLRHSIATHLLQNKVPMKSISKFLGHSSLESTQIYTHLAMPSDKLEKSGEYYGVS</sequence>
<dbReference type="PANTHER" id="PTHR30349:SF41">
    <property type="entry name" value="INTEGRASE_RECOMBINASE PROTEIN MJ0367-RELATED"/>
    <property type="match status" value="1"/>
</dbReference>
<dbReference type="InterPro" id="IPR010998">
    <property type="entry name" value="Integrase_recombinase_N"/>
</dbReference>
<keyword evidence="3 5" id="KW-0238">DNA-binding</keyword>
<accession>A0ABW5LMW4</accession>
<comment type="similarity">
    <text evidence="1">Belongs to the 'phage' integrase family.</text>
</comment>
<dbReference type="Pfam" id="PF00589">
    <property type="entry name" value="Phage_integrase"/>
    <property type="match status" value="1"/>
</dbReference>
<dbReference type="Gene3D" id="1.10.150.130">
    <property type="match status" value="1"/>
</dbReference>
<evidence type="ECO:0000256" key="1">
    <source>
        <dbReference type="ARBA" id="ARBA00008857"/>
    </source>
</evidence>
<reference evidence="9" key="1">
    <citation type="journal article" date="2019" name="Int. J. Syst. Evol. Microbiol.">
        <title>The Global Catalogue of Microorganisms (GCM) 10K type strain sequencing project: providing services to taxonomists for standard genome sequencing and annotation.</title>
        <authorList>
            <consortium name="The Broad Institute Genomics Platform"/>
            <consortium name="The Broad Institute Genome Sequencing Center for Infectious Disease"/>
            <person name="Wu L."/>
            <person name="Ma J."/>
        </authorList>
    </citation>
    <scope>NUCLEOTIDE SEQUENCE [LARGE SCALE GENOMIC DNA]</scope>
    <source>
        <strain evidence="9">KCTC 52127</strain>
    </source>
</reference>
<evidence type="ECO:0000313" key="9">
    <source>
        <dbReference type="Proteomes" id="UP001597508"/>
    </source>
</evidence>
<comment type="caution">
    <text evidence="8">The sequence shown here is derived from an EMBL/GenBank/DDBJ whole genome shotgun (WGS) entry which is preliminary data.</text>
</comment>
<evidence type="ECO:0000259" key="6">
    <source>
        <dbReference type="PROSITE" id="PS51898"/>
    </source>
</evidence>
<keyword evidence="2" id="KW-0229">DNA integration</keyword>
<evidence type="ECO:0000313" key="8">
    <source>
        <dbReference type="EMBL" id="MFD2565884.1"/>
    </source>
</evidence>
<evidence type="ECO:0000256" key="2">
    <source>
        <dbReference type="ARBA" id="ARBA00022908"/>
    </source>
</evidence>